<dbReference type="OrthoDB" id="9775804at2"/>
<reference evidence="2 3" key="1">
    <citation type="submission" date="2019-07" db="EMBL/GenBank/DDBJ databases">
        <title>Whole genome shotgun sequence of Methylobacterium haplocladii NBRC 107714.</title>
        <authorList>
            <person name="Hosoyama A."/>
            <person name="Uohara A."/>
            <person name="Ohji S."/>
            <person name="Ichikawa N."/>
        </authorList>
    </citation>
    <scope>NUCLEOTIDE SEQUENCE [LARGE SCALE GENOMIC DNA]</scope>
    <source>
        <strain evidence="2 3">NBRC 107714</strain>
    </source>
</reference>
<dbReference type="Pfam" id="PF13673">
    <property type="entry name" value="Acetyltransf_10"/>
    <property type="match status" value="1"/>
</dbReference>
<dbReference type="Gene3D" id="3.40.630.30">
    <property type="match status" value="1"/>
</dbReference>
<dbReference type="PANTHER" id="PTHR43233:SF1">
    <property type="entry name" value="FAMILY N-ACETYLTRANSFERASE, PUTATIVE (AFU_ORTHOLOGUE AFUA_6G03350)-RELATED"/>
    <property type="match status" value="1"/>
</dbReference>
<dbReference type="Proteomes" id="UP000321258">
    <property type="component" value="Unassembled WGS sequence"/>
</dbReference>
<sequence>MAQSGIVYGVEPNLSAAEFRRVLVASGLDARRPAGDPDRLERMLRGANLIVTARAYTPERALLGVARVITDFAYCAYVSDLAVARPQQGSGIGRGLLDAVRKQVGPEVAVILIAAPGIETYYDGIGMSRVAHAFRFDRER</sequence>
<keyword evidence="2" id="KW-0808">Transferase</keyword>
<organism evidence="2 3">
    <name type="scientific">Methylobacterium haplocladii</name>
    <dbReference type="NCBI Taxonomy" id="1176176"/>
    <lineage>
        <taxon>Bacteria</taxon>
        <taxon>Pseudomonadati</taxon>
        <taxon>Pseudomonadota</taxon>
        <taxon>Alphaproteobacteria</taxon>
        <taxon>Hyphomicrobiales</taxon>
        <taxon>Methylobacteriaceae</taxon>
        <taxon>Methylobacterium</taxon>
    </lineage>
</organism>
<evidence type="ECO:0000313" key="2">
    <source>
        <dbReference type="EMBL" id="GEO98000.1"/>
    </source>
</evidence>
<accession>A0A512IJV2</accession>
<dbReference type="SUPFAM" id="SSF55729">
    <property type="entry name" value="Acyl-CoA N-acyltransferases (Nat)"/>
    <property type="match status" value="1"/>
</dbReference>
<dbReference type="InterPro" id="IPR016181">
    <property type="entry name" value="Acyl_CoA_acyltransferase"/>
</dbReference>
<proteinExistence type="predicted"/>
<dbReference type="InterPro" id="IPR053144">
    <property type="entry name" value="Acetyltransferase_Butenolide"/>
</dbReference>
<evidence type="ECO:0000313" key="3">
    <source>
        <dbReference type="Proteomes" id="UP000321258"/>
    </source>
</evidence>
<dbReference type="PANTHER" id="PTHR43233">
    <property type="entry name" value="FAMILY N-ACETYLTRANSFERASE, PUTATIVE (AFU_ORTHOLOGUE AFUA_6G03350)-RELATED"/>
    <property type="match status" value="1"/>
</dbReference>
<comment type="caution">
    <text evidence="2">The sequence shown here is derived from an EMBL/GenBank/DDBJ whole genome shotgun (WGS) entry which is preliminary data.</text>
</comment>
<dbReference type="RefSeq" id="WP_147076293.1">
    <property type="nucleotide sequence ID" value="NZ_BJZT01000004.1"/>
</dbReference>
<gene>
    <name evidence="2" type="ORF">MHA02_03880</name>
</gene>
<feature type="domain" description="N-acetyltransferase" evidence="1">
    <location>
        <begin position="40"/>
        <end position="132"/>
    </location>
</feature>
<dbReference type="EMBL" id="BJZT01000004">
    <property type="protein sequence ID" value="GEO98000.1"/>
    <property type="molecule type" value="Genomic_DNA"/>
</dbReference>
<keyword evidence="3" id="KW-1185">Reference proteome</keyword>
<dbReference type="GO" id="GO:0016747">
    <property type="term" value="F:acyltransferase activity, transferring groups other than amino-acyl groups"/>
    <property type="evidence" value="ECO:0007669"/>
    <property type="project" value="InterPro"/>
</dbReference>
<dbReference type="InterPro" id="IPR000182">
    <property type="entry name" value="GNAT_dom"/>
</dbReference>
<dbReference type="AlphaFoldDB" id="A0A512IJV2"/>
<protein>
    <submittedName>
        <fullName evidence="2">N-acetyltransferase GCN5</fullName>
    </submittedName>
</protein>
<evidence type="ECO:0000259" key="1">
    <source>
        <dbReference type="Pfam" id="PF13673"/>
    </source>
</evidence>
<name>A0A512IJV2_9HYPH</name>